<comment type="caution">
    <text evidence="1">The sequence shown here is derived from an EMBL/GenBank/DDBJ whole genome shotgun (WGS) entry which is preliminary data.</text>
</comment>
<proteinExistence type="predicted"/>
<accession>A0A0F9UPG5</accession>
<organism evidence="1">
    <name type="scientific">marine sediment metagenome</name>
    <dbReference type="NCBI Taxonomy" id="412755"/>
    <lineage>
        <taxon>unclassified sequences</taxon>
        <taxon>metagenomes</taxon>
        <taxon>ecological metagenomes</taxon>
    </lineage>
</organism>
<sequence>MNSLEAQLPDPTKIIFILDILKNNGRIDLQIDVSRVYNFVKDIGKNGIIFDYDEDDEYKIEDKLFNSVMNIDIVNLEKDEIIKRSNGDQLEFNSKAEKIVGDLKVKYKLDYEYIKKLIYENPIFNTLS</sequence>
<dbReference type="EMBL" id="LAZR01000602">
    <property type="protein sequence ID" value="KKN63081.1"/>
    <property type="molecule type" value="Genomic_DNA"/>
</dbReference>
<dbReference type="AlphaFoldDB" id="A0A0F9UPG5"/>
<name>A0A0F9UPG5_9ZZZZ</name>
<gene>
    <name evidence="1" type="ORF">LCGC14_0505560</name>
</gene>
<protein>
    <submittedName>
        <fullName evidence="1">Uncharacterized protein</fullName>
    </submittedName>
</protein>
<evidence type="ECO:0000313" key="1">
    <source>
        <dbReference type="EMBL" id="KKN63081.1"/>
    </source>
</evidence>
<reference evidence="1" key="1">
    <citation type="journal article" date="2015" name="Nature">
        <title>Complex archaea that bridge the gap between prokaryotes and eukaryotes.</title>
        <authorList>
            <person name="Spang A."/>
            <person name="Saw J.H."/>
            <person name="Jorgensen S.L."/>
            <person name="Zaremba-Niedzwiedzka K."/>
            <person name="Martijn J."/>
            <person name="Lind A.E."/>
            <person name="van Eijk R."/>
            <person name="Schleper C."/>
            <person name="Guy L."/>
            <person name="Ettema T.J."/>
        </authorList>
    </citation>
    <scope>NUCLEOTIDE SEQUENCE</scope>
</reference>